<dbReference type="PANTHER" id="PTHR13600">
    <property type="entry name" value="LEUCINE CARBOXYL METHYLTRANSFERASE"/>
    <property type="match status" value="1"/>
</dbReference>
<dbReference type="SUPFAM" id="SSF53335">
    <property type="entry name" value="S-adenosyl-L-methionine-dependent methyltransferases"/>
    <property type="match status" value="2"/>
</dbReference>
<evidence type="ECO:0000256" key="1">
    <source>
        <dbReference type="ARBA" id="ARBA00000724"/>
    </source>
</evidence>
<protein>
    <recommendedName>
        <fullName evidence="7">Leucine carboxyl methyltransferase 1</fullName>
        <ecNumber evidence="7">2.1.1.233</ecNumber>
    </recommendedName>
</protein>
<evidence type="ECO:0000313" key="10">
    <source>
        <dbReference type="WBParaSite" id="Csp11.Scaffold630.g21926.t1"/>
    </source>
</evidence>
<dbReference type="WBParaSite" id="Csp11.Scaffold630.g21926.t1">
    <property type="protein sequence ID" value="Csp11.Scaffold630.g21926.t1"/>
    <property type="gene ID" value="Csp11.Scaffold630.g21926"/>
</dbReference>
<accession>A0A1I7V363</accession>
<dbReference type="Proteomes" id="UP000095282">
    <property type="component" value="Unplaced"/>
</dbReference>
<comment type="catalytic activity">
    <reaction evidence="1 7">
        <text>[phosphatase 2A protein]-C-terminal L-leucine + S-adenosyl-L-methionine = [phosphatase 2A protein]-C-terminal L-leucine methyl ester + S-adenosyl-L-homocysteine</text>
        <dbReference type="Rhea" id="RHEA:48544"/>
        <dbReference type="Rhea" id="RHEA-COMP:12134"/>
        <dbReference type="Rhea" id="RHEA-COMP:12135"/>
        <dbReference type="ChEBI" id="CHEBI:57856"/>
        <dbReference type="ChEBI" id="CHEBI:59789"/>
        <dbReference type="ChEBI" id="CHEBI:90516"/>
        <dbReference type="ChEBI" id="CHEBI:90517"/>
        <dbReference type="EC" id="2.1.1.233"/>
    </reaction>
</comment>
<evidence type="ECO:0000256" key="8">
    <source>
        <dbReference type="PIRSR" id="PIRSR016305-1"/>
    </source>
</evidence>
<keyword evidence="9" id="KW-1185">Reference proteome</keyword>
<dbReference type="PANTHER" id="PTHR13600:SF33">
    <property type="entry name" value="LEUCINE CARBOXYL METHYLTRANSFERASE 1"/>
    <property type="match status" value="1"/>
</dbReference>
<evidence type="ECO:0000256" key="5">
    <source>
        <dbReference type="ARBA" id="ARBA00022679"/>
    </source>
</evidence>
<dbReference type="InterPro" id="IPR007213">
    <property type="entry name" value="Ppm1/Ppm2/Tcmp"/>
</dbReference>
<evidence type="ECO:0000256" key="7">
    <source>
        <dbReference type="PIRNR" id="PIRNR016305"/>
    </source>
</evidence>
<evidence type="ECO:0000256" key="6">
    <source>
        <dbReference type="ARBA" id="ARBA00022691"/>
    </source>
</evidence>
<dbReference type="PIRSF" id="PIRSF016305">
    <property type="entry name" value="LCM_mtfrase"/>
    <property type="match status" value="1"/>
</dbReference>
<name>A0A1I7V363_9PELO</name>
<keyword evidence="4 7" id="KW-0489">Methyltransferase</keyword>
<reference evidence="10" key="1">
    <citation type="submission" date="2016-11" db="UniProtKB">
        <authorList>
            <consortium name="WormBaseParasite"/>
        </authorList>
    </citation>
    <scope>IDENTIFICATION</scope>
</reference>
<evidence type="ECO:0000256" key="3">
    <source>
        <dbReference type="ARBA" id="ARBA00010703"/>
    </source>
</evidence>
<organism evidence="9 10">
    <name type="scientific">Caenorhabditis tropicalis</name>
    <dbReference type="NCBI Taxonomy" id="1561998"/>
    <lineage>
        <taxon>Eukaryota</taxon>
        <taxon>Metazoa</taxon>
        <taxon>Ecdysozoa</taxon>
        <taxon>Nematoda</taxon>
        <taxon>Chromadorea</taxon>
        <taxon>Rhabditida</taxon>
        <taxon>Rhabditina</taxon>
        <taxon>Rhabditomorpha</taxon>
        <taxon>Rhabditoidea</taxon>
        <taxon>Rhabditidae</taxon>
        <taxon>Peloderinae</taxon>
        <taxon>Caenorhabditis</taxon>
    </lineage>
</organism>
<evidence type="ECO:0000256" key="2">
    <source>
        <dbReference type="ARBA" id="ARBA00003455"/>
    </source>
</evidence>
<dbReference type="STRING" id="1561998.A0A1I7V363"/>
<dbReference type="GO" id="GO:0005829">
    <property type="term" value="C:cytosol"/>
    <property type="evidence" value="ECO:0007669"/>
    <property type="project" value="TreeGrafter"/>
</dbReference>
<comment type="function">
    <text evidence="2 7">Methylates the carboxyl group of the C-terminal leucine residue of protein phosphatase 2A catalytic subunits to form alpha-leucine ester residues.</text>
</comment>
<dbReference type="Pfam" id="PF04072">
    <property type="entry name" value="LCM"/>
    <property type="match status" value="1"/>
</dbReference>
<feature type="binding site" evidence="8">
    <location>
        <position position="82"/>
    </location>
    <ligand>
        <name>S-adenosyl-L-methionine</name>
        <dbReference type="ChEBI" id="CHEBI:59789"/>
    </ligand>
</feature>
<dbReference type="GO" id="GO:0032259">
    <property type="term" value="P:methylation"/>
    <property type="evidence" value="ECO:0007669"/>
    <property type="project" value="UniProtKB-KW"/>
</dbReference>
<keyword evidence="6 7" id="KW-0949">S-adenosyl-L-methionine</keyword>
<feature type="binding site" evidence="8">
    <location>
        <position position="160"/>
    </location>
    <ligand>
        <name>S-adenosyl-L-methionine</name>
        <dbReference type="ChEBI" id="CHEBI:59789"/>
    </ligand>
</feature>
<dbReference type="GO" id="GO:0018423">
    <property type="term" value="F:protein C-terminal leucine carboxyl O-methyltransferase activity"/>
    <property type="evidence" value="ECO:0007669"/>
    <property type="project" value="UniProtKB-EC"/>
</dbReference>
<dbReference type="InterPro" id="IPR029063">
    <property type="entry name" value="SAM-dependent_MTases_sf"/>
</dbReference>
<dbReference type="EC" id="2.1.1.233" evidence="7"/>
<feature type="binding site" evidence="8">
    <location>
        <begin position="234"/>
        <end position="235"/>
    </location>
    <ligand>
        <name>S-adenosyl-L-methionine</name>
        <dbReference type="ChEBI" id="CHEBI:59789"/>
    </ligand>
</feature>
<evidence type="ECO:0000256" key="4">
    <source>
        <dbReference type="ARBA" id="ARBA00022603"/>
    </source>
</evidence>
<dbReference type="Gene3D" id="3.40.50.150">
    <property type="entry name" value="Vaccinia Virus protein VP39"/>
    <property type="match status" value="2"/>
</dbReference>
<dbReference type="InterPro" id="IPR016651">
    <property type="entry name" value="LCMT1"/>
</dbReference>
<dbReference type="eggNOG" id="KOG2918">
    <property type="taxonomic scope" value="Eukaryota"/>
</dbReference>
<comment type="similarity">
    <text evidence="3 7">Belongs to the methyltransferase superfamily. LCMT family.</text>
</comment>
<feature type="binding site" evidence="8">
    <location>
        <position position="261"/>
    </location>
    <ligand>
        <name>S-adenosyl-L-methionine</name>
        <dbReference type="ChEBI" id="CHEBI:59789"/>
    </ligand>
</feature>
<sequence>MDPEAISSDSHVAAAIATRRRSNSVSDDYSVQRTNDDATQCKYFAVQKGYWKDDFISRFANSSANVAEARRFPEISMGYWARTAAVEKYVREFLTEFDENVQVISLGNNFYKDNNQAFWEFAEQRYSQKDNSIKKIKFSSFIFFKDYVSFFSILSSYLLGCGFDTLFWRLASSGTKLAKYVEVDFSSVTSKKIRHILKPVGPGSIDLKKSFSSEAVVSHHADLHAGNYHLVGADLRQANELNQKLATCQLDHDLPTIFIAECVLVYMSADSSSSLLKQIVDNFRKPAFVNYEQFRTSDAFTKVMEQNLGERGIQLHGLEMCESAEKQEERFRTAGFKTVKVLDMNQVFNTFLDKEEVSRIANIEKLDEMELLEQLLAHYCIVFARF</sequence>
<evidence type="ECO:0000313" key="9">
    <source>
        <dbReference type="Proteomes" id="UP000095282"/>
    </source>
</evidence>
<keyword evidence="5 7" id="KW-0808">Transferase</keyword>
<proteinExistence type="inferred from homology"/>
<dbReference type="AlphaFoldDB" id="A0A1I7V363"/>